<name>A0A4V5UYR5_9ACTN</name>
<dbReference type="AlphaFoldDB" id="A0A4V5UYR5"/>
<reference evidence="1 2" key="1">
    <citation type="submission" date="2019-04" db="EMBL/GenBank/DDBJ databases">
        <title>Herbidospora sp. NEAU-GS14.nov., a novel actinomycete isolated from soil.</title>
        <authorList>
            <person name="Han L."/>
        </authorList>
    </citation>
    <scope>NUCLEOTIDE SEQUENCE [LARGE SCALE GENOMIC DNA]</scope>
    <source>
        <strain evidence="1 2">NEAU-GS14</strain>
    </source>
</reference>
<proteinExistence type="predicted"/>
<dbReference type="Proteomes" id="UP000308705">
    <property type="component" value="Unassembled WGS sequence"/>
</dbReference>
<dbReference type="EMBL" id="SZQA01000025">
    <property type="protein sequence ID" value="TKK85763.1"/>
    <property type="molecule type" value="Genomic_DNA"/>
</dbReference>
<gene>
    <name evidence="1" type="ORF">FDA94_24315</name>
</gene>
<evidence type="ECO:0000313" key="1">
    <source>
        <dbReference type="EMBL" id="TKK85763.1"/>
    </source>
</evidence>
<organism evidence="1 2">
    <name type="scientific">Herbidospora galbida</name>
    <dbReference type="NCBI Taxonomy" id="2575442"/>
    <lineage>
        <taxon>Bacteria</taxon>
        <taxon>Bacillati</taxon>
        <taxon>Actinomycetota</taxon>
        <taxon>Actinomycetes</taxon>
        <taxon>Streptosporangiales</taxon>
        <taxon>Streptosporangiaceae</taxon>
        <taxon>Herbidospora</taxon>
    </lineage>
</organism>
<dbReference type="OrthoDB" id="3542267at2"/>
<dbReference type="RefSeq" id="WP_030456848.1">
    <property type="nucleotide sequence ID" value="NZ_SZQA01000025.1"/>
</dbReference>
<comment type="caution">
    <text evidence="1">The sequence shown here is derived from an EMBL/GenBank/DDBJ whole genome shotgun (WGS) entry which is preliminary data.</text>
</comment>
<sequence length="73" mass="7753">MGTSRDILDLALSARELADNQPAGTLEHAAATSVAITCATTRDEDQARSVLEGVSPEEVRAAALELFERLAQQ</sequence>
<evidence type="ECO:0000313" key="2">
    <source>
        <dbReference type="Proteomes" id="UP000308705"/>
    </source>
</evidence>
<keyword evidence="2" id="KW-1185">Reference proteome</keyword>
<protein>
    <submittedName>
        <fullName evidence="1">Uncharacterized protein</fullName>
    </submittedName>
</protein>
<accession>A0A4V5UYR5</accession>